<comment type="caution">
    <text evidence="2">The sequence shown here is derived from an EMBL/GenBank/DDBJ whole genome shotgun (WGS) entry which is preliminary data.</text>
</comment>
<sequence>MFLNKMKEHLGPEKATSFPHSSAAHYPTAVLTVPGTVAMDTGVTGRVLKQESSGGGGATGAQMTAVGAHLQPPHTSQNITVVPVPSTGIMTAAGLVITPQGTLVGPPATSQSFVSGSPTTTMIVSALHPSNTVTVTFPKS</sequence>
<dbReference type="OrthoDB" id="8963070at2759"/>
<feature type="region of interest" description="Disordered" evidence="1">
    <location>
        <begin position="1"/>
        <end position="20"/>
    </location>
</feature>
<feature type="compositionally biased region" description="Basic and acidic residues" evidence="1">
    <location>
        <begin position="1"/>
        <end position="12"/>
    </location>
</feature>
<proteinExistence type="predicted"/>
<reference evidence="2 3" key="1">
    <citation type="journal article" date="2019" name="Sci. Data">
        <title>Hybrid genome assembly and annotation of Danionella translucida.</title>
        <authorList>
            <person name="Kadobianskyi M."/>
            <person name="Schulze L."/>
            <person name="Schuelke M."/>
            <person name="Judkewitz B."/>
        </authorList>
    </citation>
    <scope>NUCLEOTIDE SEQUENCE [LARGE SCALE GENOMIC DNA]</scope>
    <source>
        <strain evidence="2 3">Bolton</strain>
    </source>
</reference>
<organism evidence="2 3">
    <name type="scientific">Danionella cerebrum</name>
    <dbReference type="NCBI Taxonomy" id="2873325"/>
    <lineage>
        <taxon>Eukaryota</taxon>
        <taxon>Metazoa</taxon>
        <taxon>Chordata</taxon>
        <taxon>Craniata</taxon>
        <taxon>Vertebrata</taxon>
        <taxon>Euteleostomi</taxon>
        <taxon>Actinopterygii</taxon>
        <taxon>Neopterygii</taxon>
        <taxon>Teleostei</taxon>
        <taxon>Ostariophysi</taxon>
        <taxon>Cypriniformes</taxon>
        <taxon>Danionidae</taxon>
        <taxon>Danioninae</taxon>
        <taxon>Danionella</taxon>
    </lineage>
</organism>
<keyword evidence="3" id="KW-1185">Reference proteome</keyword>
<gene>
    <name evidence="2" type="ORF">DNTS_013986</name>
</gene>
<dbReference type="AlphaFoldDB" id="A0A553RPM3"/>
<name>A0A553RPM3_9TELE</name>
<evidence type="ECO:0000313" key="3">
    <source>
        <dbReference type="Proteomes" id="UP000316079"/>
    </source>
</evidence>
<dbReference type="Proteomes" id="UP000316079">
    <property type="component" value="Unassembled WGS sequence"/>
</dbReference>
<dbReference type="EMBL" id="SRMA01001172">
    <property type="protein sequence ID" value="TRZ04134.1"/>
    <property type="molecule type" value="Genomic_DNA"/>
</dbReference>
<evidence type="ECO:0000256" key="1">
    <source>
        <dbReference type="SAM" id="MobiDB-lite"/>
    </source>
</evidence>
<accession>A0A553RPM3</accession>
<evidence type="ECO:0000313" key="2">
    <source>
        <dbReference type="EMBL" id="TRZ04134.1"/>
    </source>
</evidence>
<protein>
    <submittedName>
        <fullName evidence="2">Uncharacterized protein</fullName>
    </submittedName>
</protein>
<dbReference type="STRING" id="623744.A0A553RPM3"/>